<evidence type="ECO:0000259" key="1">
    <source>
        <dbReference type="PROSITE" id="PS51819"/>
    </source>
</evidence>
<comment type="caution">
    <text evidence="2">The sequence shown here is derived from an EMBL/GenBank/DDBJ whole genome shotgun (WGS) entry which is preliminary data.</text>
</comment>
<dbReference type="InterPro" id="IPR041581">
    <property type="entry name" value="Glyoxalase_6"/>
</dbReference>
<reference evidence="2" key="1">
    <citation type="journal article" date="2014" name="Int. J. Syst. Evol. Microbiol.">
        <title>Complete genome sequence of Corynebacterium casei LMG S-19264T (=DSM 44701T), isolated from a smear-ripened cheese.</title>
        <authorList>
            <consortium name="US DOE Joint Genome Institute (JGI-PGF)"/>
            <person name="Walter F."/>
            <person name="Albersmeier A."/>
            <person name="Kalinowski J."/>
            <person name="Ruckert C."/>
        </authorList>
    </citation>
    <scope>NUCLEOTIDE SEQUENCE</scope>
    <source>
        <strain evidence="2">JCM 4815</strain>
    </source>
</reference>
<dbReference type="InterPro" id="IPR037523">
    <property type="entry name" value="VOC_core"/>
</dbReference>
<evidence type="ECO:0000313" key="3">
    <source>
        <dbReference type="Proteomes" id="UP000622166"/>
    </source>
</evidence>
<reference evidence="2" key="2">
    <citation type="submission" date="2020-09" db="EMBL/GenBank/DDBJ databases">
        <authorList>
            <person name="Sun Q."/>
            <person name="Ohkuma M."/>
        </authorList>
    </citation>
    <scope>NUCLEOTIDE SEQUENCE</scope>
    <source>
        <strain evidence="2">JCM 4815</strain>
    </source>
</reference>
<dbReference type="CDD" id="cd06587">
    <property type="entry name" value="VOC"/>
    <property type="match status" value="1"/>
</dbReference>
<dbReference type="PANTHER" id="PTHR35908">
    <property type="entry name" value="HYPOTHETICAL FUSION PROTEIN"/>
    <property type="match status" value="1"/>
</dbReference>
<dbReference type="EMBL" id="BMVW01000017">
    <property type="protein sequence ID" value="GGZ33449.1"/>
    <property type="molecule type" value="Genomic_DNA"/>
</dbReference>
<dbReference type="Gene3D" id="3.10.180.10">
    <property type="entry name" value="2,3-Dihydroxybiphenyl 1,2-Dioxygenase, domain 1"/>
    <property type="match status" value="1"/>
</dbReference>
<dbReference type="PANTHER" id="PTHR35908:SF1">
    <property type="entry name" value="CONSERVED PROTEIN"/>
    <property type="match status" value="1"/>
</dbReference>
<feature type="domain" description="VOC" evidence="1">
    <location>
        <begin position="9"/>
        <end position="120"/>
    </location>
</feature>
<gene>
    <name evidence="2" type="ORF">GCM10010365_62800</name>
</gene>
<organism evidence="2 3">
    <name type="scientific">Streptomyces poonensis</name>
    <dbReference type="NCBI Taxonomy" id="68255"/>
    <lineage>
        <taxon>Bacteria</taxon>
        <taxon>Bacillati</taxon>
        <taxon>Actinomycetota</taxon>
        <taxon>Actinomycetes</taxon>
        <taxon>Kitasatosporales</taxon>
        <taxon>Streptomycetaceae</taxon>
        <taxon>Streptomyces</taxon>
    </lineage>
</organism>
<dbReference type="PROSITE" id="PS51819">
    <property type="entry name" value="VOC"/>
    <property type="match status" value="1"/>
</dbReference>
<dbReference type="Pfam" id="PF18029">
    <property type="entry name" value="Glyoxalase_6"/>
    <property type="match status" value="1"/>
</dbReference>
<sequence length="126" mass="14032">MTLRPMAVSFYSIVVPAHDMPALARFWCQVLDWRVLYESDDEIVVGADEHAYPGLCFVAEGERKTAHNRLHIDLAPDDQEAEVERILALGARHADVGQGDDVSWVVLADPEGNEFCVLSPKKSLVE</sequence>
<protein>
    <recommendedName>
        <fullName evidence="1">VOC domain-containing protein</fullName>
    </recommendedName>
</protein>
<evidence type="ECO:0000313" key="2">
    <source>
        <dbReference type="EMBL" id="GGZ33449.1"/>
    </source>
</evidence>
<proteinExistence type="predicted"/>
<dbReference type="InterPro" id="IPR029068">
    <property type="entry name" value="Glyas_Bleomycin-R_OHBP_Dase"/>
</dbReference>
<accession>A0A918UTV7</accession>
<dbReference type="AlphaFoldDB" id="A0A918UTV7"/>
<dbReference type="Proteomes" id="UP000622166">
    <property type="component" value="Unassembled WGS sequence"/>
</dbReference>
<dbReference type="SUPFAM" id="SSF54593">
    <property type="entry name" value="Glyoxalase/Bleomycin resistance protein/Dihydroxybiphenyl dioxygenase"/>
    <property type="match status" value="1"/>
</dbReference>
<keyword evidence="3" id="KW-1185">Reference proteome</keyword>
<name>A0A918UTV7_9ACTN</name>